<organism evidence="1 2">
    <name type="scientific">Dentiscutata heterogama</name>
    <dbReference type="NCBI Taxonomy" id="1316150"/>
    <lineage>
        <taxon>Eukaryota</taxon>
        <taxon>Fungi</taxon>
        <taxon>Fungi incertae sedis</taxon>
        <taxon>Mucoromycota</taxon>
        <taxon>Glomeromycotina</taxon>
        <taxon>Glomeromycetes</taxon>
        <taxon>Diversisporales</taxon>
        <taxon>Gigasporaceae</taxon>
        <taxon>Dentiscutata</taxon>
    </lineage>
</organism>
<feature type="non-terminal residue" evidence="1">
    <location>
        <position position="121"/>
    </location>
</feature>
<dbReference type="Proteomes" id="UP000789702">
    <property type="component" value="Unassembled WGS sequence"/>
</dbReference>
<dbReference type="EMBL" id="CAJVPU010015267">
    <property type="protein sequence ID" value="CAG8645743.1"/>
    <property type="molecule type" value="Genomic_DNA"/>
</dbReference>
<keyword evidence="2" id="KW-1185">Reference proteome</keyword>
<comment type="caution">
    <text evidence="1">The sequence shown here is derived from an EMBL/GenBank/DDBJ whole genome shotgun (WGS) entry which is preliminary data.</text>
</comment>
<reference evidence="1" key="1">
    <citation type="submission" date="2021-06" db="EMBL/GenBank/DDBJ databases">
        <authorList>
            <person name="Kallberg Y."/>
            <person name="Tangrot J."/>
            <person name="Rosling A."/>
        </authorList>
    </citation>
    <scope>NUCLEOTIDE SEQUENCE</scope>
    <source>
        <strain evidence="1">IL203A</strain>
    </source>
</reference>
<sequence length="121" mass="13825">PTASYIYNELSRWYNIVNRSVAKDKNELTILNVFQSADEIIPTLSAKLSNYSKDKLTSKLLSFKDLSKPINSLPAELLKIHGEHYALKNVTFQFLMTSSQKFSNRLTLIQLGLLDIVNYVQ</sequence>
<proteinExistence type="predicted"/>
<protein>
    <submittedName>
        <fullName evidence="1">2469_t:CDS:1</fullName>
    </submittedName>
</protein>
<gene>
    <name evidence="1" type="ORF">DHETER_LOCUS9054</name>
</gene>
<accession>A0ACA9NAM8</accession>
<evidence type="ECO:0000313" key="2">
    <source>
        <dbReference type="Proteomes" id="UP000789702"/>
    </source>
</evidence>
<name>A0ACA9NAM8_9GLOM</name>
<feature type="non-terminal residue" evidence="1">
    <location>
        <position position="1"/>
    </location>
</feature>
<evidence type="ECO:0000313" key="1">
    <source>
        <dbReference type="EMBL" id="CAG8645743.1"/>
    </source>
</evidence>